<evidence type="ECO:0000313" key="1">
    <source>
        <dbReference type="EMBL" id="UEW68588.1"/>
    </source>
</evidence>
<dbReference type="RefSeq" id="YP_010668190.1">
    <property type="nucleotide sequence ID" value="NC_070955.1"/>
</dbReference>
<dbReference type="EMBL" id="OK665842">
    <property type="protein sequence ID" value="UEW68588.1"/>
    <property type="molecule type" value="Genomic_DNA"/>
</dbReference>
<name>A0AAE8YF29_9CAUD</name>
<protein>
    <submittedName>
        <fullName evidence="1">Uncharacterized protein</fullName>
    </submittedName>
</protein>
<sequence length="183" mass="19687">MPISSDSAAAARAALDAVAPLVNAWLIQRGTSMDGASYVAALQLAAHVARSITTTPANRAAAAARDTLEALGYTYLDGAMHWKPPRGRRPAWLDDDASPRRYPAKLTPELQHVLGRPNFWCAQYASVMRAAGIEIECRAETEQAYVLHWLVKLVLDHGENWAIAAGAQIGDMQAIARGAAQQS</sequence>
<dbReference type="KEGG" id="vg:77944333"/>
<proteinExistence type="predicted"/>
<dbReference type="Proteomes" id="UP000828188">
    <property type="component" value="Segment"/>
</dbReference>
<accession>A0AAE8YF29</accession>
<evidence type="ECO:0000313" key="2">
    <source>
        <dbReference type="Proteomes" id="UP000828188"/>
    </source>
</evidence>
<keyword evidence="2" id="KW-1185">Reference proteome</keyword>
<reference evidence="1" key="1">
    <citation type="submission" date="2021-10" db="EMBL/GenBank/DDBJ databases">
        <authorList>
            <person name="Gelman D."/>
            <person name="Alkalay-Oren S."/>
            <person name="Coppenhagen-Glazer S."/>
            <person name="Hazan R."/>
        </authorList>
    </citation>
    <scope>NUCLEOTIDE SEQUENCE</scope>
</reference>
<dbReference type="GeneID" id="77944333"/>
<organism evidence="1 2">
    <name type="scientific">Burkholderia phage BgManors32</name>
    <dbReference type="NCBI Taxonomy" id="2894335"/>
    <lineage>
        <taxon>Viruses</taxon>
        <taxon>Duplodnaviria</taxon>
        <taxon>Heunggongvirae</taxon>
        <taxon>Uroviricota</taxon>
        <taxon>Caudoviricetes</taxon>
        <taxon>Bigmanorsvirus</taxon>
        <taxon>Bigmanorsvirus bgmanors32</taxon>
    </lineage>
</organism>